<name>A0AAE1REG6_9SOLA</name>
<dbReference type="EMBL" id="JAVYJV010000017">
    <property type="protein sequence ID" value="KAK4349187.1"/>
    <property type="molecule type" value="Genomic_DNA"/>
</dbReference>
<reference evidence="2" key="1">
    <citation type="submission" date="2023-12" db="EMBL/GenBank/DDBJ databases">
        <title>Genome assembly of Anisodus tanguticus.</title>
        <authorList>
            <person name="Wang Y.-J."/>
        </authorList>
    </citation>
    <scope>NUCLEOTIDE SEQUENCE</scope>
    <source>
        <strain evidence="2">KB-2021</strain>
        <tissue evidence="2">Leaf</tissue>
    </source>
</reference>
<protein>
    <submittedName>
        <fullName evidence="2">Uncharacterized protein</fullName>
    </submittedName>
</protein>
<proteinExistence type="predicted"/>
<evidence type="ECO:0000313" key="3">
    <source>
        <dbReference type="Proteomes" id="UP001291623"/>
    </source>
</evidence>
<organism evidence="2 3">
    <name type="scientific">Anisodus tanguticus</name>
    <dbReference type="NCBI Taxonomy" id="243964"/>
    <lineage>
        <taxon>Eukaryota</taxon>
        <taxon>Viridiplantae</taxon>
        <taxon>Streptophyta</taxon>
        <taxon>Embryophyta</taxon>
        <taxon>Tracheophyta</taxon>
        <taxon>Spermatophyta</taxon>
        <taxon>Magnoliopsida</taxon>
        <taxon>eudicotyledons</taxon>
        <taxon>Gunneridae</taxon>
        <taxon>Pentapetalae</taxon>
        <taxon>asterids</taxon>
        <taxon>lamiids</taxon>
        <taxon>Solanales</taxon>
        <taxon>Solanaceae</taxon>
        <taxon>Solanoideae</taxon>
        <taxon>Hyoscyameae</taxon>
        <taxon>Anisodus</taxon>
    </lineage>
</organism>
<sequence length="339" mass="39004">MDNQMDHPFAAVHNRFSQFGAYFSPKTNPKFSPNSSKDTSTSQDQIQDIIRKITVIIRGLFDGPQRLIRLRPVRDYLIAYRGSFAEYEKGLGPMLEAYPKDSELYSLFRAHLRTQLINLSSNNSSLVLRVPILRSSDELGVIFESYTCIEFLKECPKIEYQDFTLLRAIFKLNPTNLSLIGIQALRSYLANDSQVHHVYVPKREVSLPNRTILSTFHAEDCDKSLLYLEAKKIITLVGLSCDHLLMRLKLQALRPFHTLPTKDTQQQISNPEEQSTYIEKEVSNNNNREENNDDIWDINVMDIEPLQGKTIIKEGKDMPMREETSSSNESGKKWTPTKK</sequence>
<gene>
    <name evidence="2" type="ORF">RND71_031942</name>
</gene>
<keyword evidence="3" id="KW-1185">Reference proteome</keyword>
<feature type="region of interest" description="Disordered" evidence="1">
    <location>
        <begin position="309"/>
        <end position="339"/>
    </location>
</feature>
<feature type="compositionally biased region" description="Basic and acidic residues" evidence="1">
    <location>
        <begin position="311"/>
        <end position="324"/>
    </location>
</feature>
<comment type="caution">
    <text evidence="2">The sequence shown here is derived from an EMBL/GenBank/DDBJ whole genome shotgun (WGS) entry which is preliminary data.</text>
</comment>
<dbReference type="Proteomes" id="UP001291623">
    <property type="component" value="Unassembled WGS sequence"/>
</dbReference>
<dbReference type="AlphaFoldDB" id="A0AAE1REG6"/>
<accession>A0AAE1REG6</accession>
<evidence type="ECO:0000313" key="2">
    <source>
        <dbReference type="EMBL" id="KAK4349187.1"/>
    </source>
</evidence>
<evidence type="ECO:0000256" key="1">
    <source>
        <dbReference type="SAM" id="MobiDB-lite"/>
    </source>
</evidence>